<dbReference type="Proteomes" id="UP001652623">
    <property type="component" value="Chromosome 9"/>
</dbReference>
<keyword evidence="2" id="KW-0808">Transferase</keyword>
<keyword evidence="4" id="KW-0460">Magnesium</keyword>
<keyword evidence="3" id="KW-0479">Metal-binding</keyword>
<dbReference type="Gene3D" id="3.40.50.150">
    <property type="entry name" value="Vaccinia Virus protein VP39"/>
    <property type="match status" value="1"/>
</dbReference>
<dbReference type="InterPro" id="IPR005299">
    <property type="entry name" value="MeTrfase_7"/>
</dbReference>
<keyword evidence="1 6" id="KW-0489">Methyltransferase</keyword>
<name>A0A6P3Z0W0_ZIZJJ</name>
<dbReference type="SUPFAM" id="SSF53335">
    <property type="entry name" value="S-adenosyl-L-methionine-dependent methyltransferases"/>
    <property type="match status" value="1"/>
</dbReference>
<dbReference type="AlphaFoldDB" id="A0A6P3Z0W0"/>
<evidence type="ECO:0000313" key="5">
    <source>
        <dbReference type="Proteomes" id="UP001652623"/>
    </source>
</evidence>
<evidence type="ECO:0000256" key="1">
    <source>
        <dbReference type="ARBA" id="ARBA00022603"/>
    </source>
</evidence>
<evidence type="ECO:0000256" key="3">
    <source>
        <dbReference type="ARBA" id="ARBA00022723"/>
    </source>
</evidence>
<dbReference type="GeneID" id="107405868"/>
<accession>A0A6P3Z0W0</accession>
<dbReference type="GO" id="GO:0046872">
    <property type="term" value="F:metal ion binding"/>
    <property type="evidence" value="ECO:0007669"/>
    <property type="project" value="UniProtKB-KW"/>
</dbReference>
<dbReference type="GO" id="GO:0032259">
    <property type="term" value="P:methylation"/>
    <property type="evidence" value="ECO:0007669"/>
    <property type="project" value="UniProtKB-KW"/>
</dbReference>
<dbReference type="RefSeq" id="XP_015868447.3">
    <property type="nucleotide sequence ID" value="XM_016012961.4"/>
</dbReference>
<dbReference type="InterPro" id="IPR042086">
    <property type="entry name" value="MeTrfase_capping"/>
</dbReference>
<dbReference type="Pfam" id="PF03492">
    <property type="entry name" value="Methyltransf_7"/>
    <property type="match status" value="1"/>
</dbReference>
<dbReference type="GO" id="GO:0008168">
    <property type="term" value="F:methyltransferase activity"/>
    <property type="evidence" value="ECO:0007669"/>
    <property type="project" value="UniProtKB-KW"/>
</dbReference>
<gene>
    <name evidence="6" type="primary">LOC107405868</name>
</gene>
<protein>
    <submittedName>
        <fullName evidence="6">S-adenosyl-L-methionine:benzoic acid/salicylic acid carboxyl methyltransferase 1 isoform X1</fullName>
    </submittedName>
</protein>
<keyword evidence="5" id="KW-1185">Reference proteome</keyword>
<reference evidence="6" key="1">
    <citation type="submission" date="2025-08" db="UniProtKB">
        <authorList>
            <consortium name="RefSeq"/>
        </authorList>
    </citation>
    <scope>IDENTIFICATION</scope>
    <source>
        <tissue evidence="6">Seedling</tissue>
    </source>
</reference>
<dbReference type="PANTHER" id="PTHR31009">
    <property type="entry name" value="S-ADENOSYL-L-METHIONINE:CARBOXYL METHYLTRANSFERASE FAMILY PROTEIN"/>
    <property type="match status" value="1"/>
</dbReference>
<evidence type="ECO:0000313" key="6">
    <source>
        <dbReference type="RefSeq" id="XP_015868447.3"/>
    </source>
</evidence>
<proteinExistence type="predicted"/>
<dbReference type="InterPro" id="IPR029063">
    <property type="entry name" value="SAM-dependent_MTases_sf"/>
</dbReference>
<organism evidence="5 6">
    <name type="scientific">Ziziphus jujuba</name>
    <name type="common">Chinese jujube</name>
    <name type="synonym">Ziziphus sativa</name>
    <dbReference type="NCBI Taxonomy" id="326968"/>
    <lineage>
        <taxon>Eukaryota</taxon>
        <taxon>Viridiplantae</taxon>
        <taxon>Streptophyta</taxon>
        <taxon>Embryophyta</taxon>
        <taxon>Tracheophyta</taxon>
        <taxon>Spermatophyta</taxon>
        <taxon>Magnoliopsida</taxon>
        <taxon>eudicotyledons</taxon>
        <taxon>Gunneridae</taxon>
        <taxon>Pentapetalae</taxon>
        <taxon>rosids</taxon>
        <taxon>fabids</taxon>
        <taxon>Rosales</taxon>
        <taxon>Rhamnaceae</taxon>
        <taxon>Paliureae</taxon>
        <taxon>Ziziphus</taxon>
    </lineage>
</organism>
<sequence length="366" mass="40967">MDADQVLHMNGGEGMISYSNNSLHQKTIISMVKPTVQETVEELYCTLLPECLKIADLGCSFASNTLLVVSDIIESIQNTSQRLNRRPPSFQVFLNDLPGNDFNTLFKSYKKLEEEKGGQDQGFGKCFISTVPGSFYGRLFPSNSLHFVHSSYSLMWLSKVPKSLVSASGQGVVNKGNVCVAKTSPPAVHKAYLEEFQSGFTKFLKFRAQELVPGGSMVLTTMGSIKSDDPLSIWECVGLNLNDMVSEGLIEEEKLDVLNLPYYAASKEEVQKLIEEEGSFELKNLEVFKMDWDTYLKKANSKLDEQQRAAIITSHIRAVGEPFLAAHFGEAAMDELFSRFKDNVLHHMVWETCEYVNLVISLTKKL</sequence>
<dbReference type="KEGG" id="zju:107405868"/>
<dbReference type="InParanoid" id="A0A6P3Z0W0"/>
<evidence type="ECO:0000256" key="4">
    <source>
        <dbReference type="ARBA" id="ARBA00022842"/>
    </source>
</evidence>
<evidence type="ECO:0000256" key="2">
    <source>
        <dbReference type="ARBA" id="ARBA00022679"/>
    </source>
</evidence>
<dbReference type="Gene3D" id="1.10.1200.270">
    <property type="entry name" value="Methyltransferase, alpha-helical capping domain"/>
    <property type="match status" value="1"/>
</dbReference>